<organism evidence="9 10">
    <name type="scientific">Pichia membranifaciens NRRL Y-2026</name>
    <dbReference type="NCBI Taxonomy" id="763406"/>
    <lineage>
        <taxon>Eukaryota</taxon>
        <taxon>Fungi</taxon>
        <taxon>Dikarya</taxon>
        <taxon>Ascomycota</taxon>
        <taxon>Saccharomycotina</taxon>
        <taxon>Pichiomycetes</taxon>
        <taxon>Pichiales</taxon>
        <taxon>Pichiaceae</taxon>
        <taxon>Pichia</taxon>
    </lineage>
</organism>
<evidence type="ECO:0000259" key="7">
    <source>
        <dbReference type="PROSITE" id="PS51266"/>
    </source>
</evidence>
<evidence type="ECO:0000313" key="10">
    <source>
        <dbReference type="Proteomes" id="UP000094455"/>
    </source>
</evidence>
<dbReference type="Proteomes" id="UP000094455">
    <property type="component" value="Unassembled WGS sequence"/>
</dbReference>
<accession>A0A1E3NTV0</accession>
<dbReference type="AlphaFoldDB" id="A0A1E3NTV0"/>
<evidence type="ECO:0000256" key="5">
    <source>
        <dbReference type="SAM" id="MobiDB-lite"/>
    </source>
</evidence>
<evidence type="ECO:0000259" key="8">
    <source>
        <dbReference type="PROSITE" id="PS51270"/>
    </source>
</evidence>
<reference evidence="9 10" key="1">
    <citation type="journal article" date="2016" name="Proc. Natl. Acad. Sci. U.S.A.">
        <title>Comparative genomics of biotechnologically important yeasts.</title>
        <authorList>
            <person name="Riley R."/>
            <person name="Haridas S."/>
            <person name="Wolfe K.H."/>
            <person name="Lopes M.R."/>
            <person name="Hittinger C.T."/>
            <person name="Goeker M."/>
            <person name="Salamov A.A."/>
            <person name="Wisecaver J.H."/>
            <person name="Long T.M."/>
            <person name="Calvey C.H."/>
            <person name="Aerts A.L."/>
            <person name="Barry K.W."/>
            <person name="Choi C."/>
            <person name="Clum A."/>
            <person name="Coughlan A.Y."/>
            <person name="Deshpande S."/>
            <person name="Douglass A.P."/>
            <person name="Hanson S.J."/>
            <person name="Klenk H.-P."/>
            <person name="LaButti K.M."/>
            <person name="Lapidus A."/>
            <person name="Lindquist E.A."/>
            <person name="Lipzen A.M."/>
            <person name="Meier-Kolthoff J.P."/>
            <person name="Ohm R.A."/>
            <person name="Otillar R.P."/>
            <person name="Pangilinan J.L."/>
            <person name="Peng Y."/>
            <person name="Rokas A."/>
            <person name="Rosa C.A."/>
            <person name="Scheuner C."/>
            <person name="Sibirny A.A."/>
            <person name="Slot J.C."/>
            <person name="Stielow J.B."/>
            <person name="Sun H."/>
            <person name="Kurtzman C.P."/>
            <person name="Blackwell M."/>
            <person name="Grigoriev I.V."/>
            <person name="Jeffries T.W."/>
        </authorList>
    </citation>
    <scope>NUCLEOTIDE SEQUENCE [LARGE SCALE GENOMIC DNA]</scope>
    <source>
        <strain evidence="9 10">NRRL Y-2026</strain>
    </source>
</reference>
<name>A0A1E3NTV0_9ASCO</name>
<feature type="domain" description="CTCHY-type" evidence="8">
    <location>
        <begin position="342"/>
        <end position="408"/>
    </location>
</feature>
<dbReference type="GO" id="GO:0006511">
    <property type="term" value="P:ubiquitin-dependent protein catabolic process"/>
    <property type="evidence" value="ECO:0007669"/>
    <property type="project" value="TreeGrafter"/>
</dbReference>
<evidence type="ECO:0000259" key="6">
    <source>
        <dbReference type="PROSITE" id="PS50089"/>
    </source>
</evidence>
<keyword evidence="1" id="KW-0479">Metal-binding</keyword>
<dbReference type="InterPro" id="IPR037275">
    <property type="entry name" value="Znf_CTCHY_sf"/>
</dbReference>
<dbReference type="SUPFAM" id="SSF57850">
    <property type="entry name" value="RING/U-box"/>
    <property type="match status" value="1"/>
</dbReference>
<dbReference type="STRING" id="763406.A0A1E3NTV0"/>
<sequence length="667" mass="76626">MGKQSELCTLENKTKKNGDDEIIKDTCSDVDSDDSLTVSLERIGVTIPKFMMPKIDLPFPSSMSKKINDYWVQSVSMDNSSSSNIKELIGDLINKRTSDLKNLYSEVSESLTGIVNINIDHPVEDYIEKIRDEQNSSYAKAVDSPTGKGVADRNEKNSGLRELEKYEYLTCLNFDQFQDQMFLRHRIREILSLEIQPILQRLLIQKLMSRSYIEKQKHLRAQSKISNKEGNICYAGNYHDDEDEDEDEDEDDMEDDEVVLTAKDRQPTYYSLEDDILGCEHYQRNCKAECSTCHRWYTCRFCHDAVNPSHQLERKKVKHILCMFCFTPQHPQQYCIECNKELSKYYCDKCKLFDNDPLKNIYHCDKCGICRLGLGLNQDYFHCDSCNACISIELQKNHVCIENSTKSNCPICDEFMFNSNAKVVFMSCGHPIHEKCYGQHTLHSYKCPTCSKTIVNMELQFRMRDFEIKQSQMPDEMGNWMAEVKCVDCRGMSRVPFHYLGHKCDHCHSYNTMQVKLLKGVDESSPVDAGMNTDEKLYISEQFITDSLKQNFEFAEAKERLASDKKKDANKNEITEEDHSIDHDYVENFIRVINNFEAYSSLSDAFKDWISASLDRDGESVVGPNVAGEKAATDSIGGVNQNFDDYGTDGDSQSLIDNANANDKKNN</sequence>
<dbReference type="Gene3D" id="3.30.40.10">
    <property type="entry name" value="Zinc/RING finger domain, C3HC4 (zinc finger)"/>
    <property type="match status" value="1"/>
</dbReference>
<dbReference type="Pfam" id="PF13639">
    <property type="entry name" value="zf-RING_2"/>
    <property type="match status" value="1"/>
</dbReference>
<dbReference type="InterPro" id="IPR017921">
    <property type="entry name" value="Znf_CTCHY"/>
</dbReference>
<dbReference type="PANTHER" id="PTHR21319:SF0">
    <property type="entry name" value="AND RING FINGER DOMAIN PROTEIN, PUTATIVE (AFU_ORTHOLOGUE AFUA_1G08900)-RELATED"/>
    <property type="match status" value="1"/>
</dbReference>
<dbReference type="SUPFAM" id="SSF161219">
    <property type="entry name" value="CHY zinc finger-like"/>
    <property type="match status" value="1"/>
</dbReference>
<dbReference type="SUPFAM" id="SSF161245">
    <property type="entry name" value="Zinc hairpin stack"/>
    <property type="match status" value="1"/>
</dbReference>
<keyword evidence="3" id="KW-0862">Zinc</keyword>
<dbReference type="Pfam" id="PF14599">
    <property type="entry name" value="zinc_ribbon_6"/>
    <property type="match status" value="1"/>
</dbReference>
<dbReference type="OrthoDB" id="411372at2759"/>
<feature type="region of interest" description="Disordered" evidence="5">
    <location>
        <begin position="631"/>
        <end position="667"/>
    </location>
</feature>
<evidence type="ECO:0000313" key="9">
    <source>
        <dbReference type="EMBL" id="ODQ49416.1"/>
    </source>
</evidence>
<dbReference type="InterPro" id="IPR039512">
    <property type="entry name" value="RCHY1_zinc-ribbon"/>
</dbReference>
<dbReference type="InterPro" id="IPR008913">
    <property type="entry name" value="Znf_CHY"/>
</dbReference>
<dbReference type="EMBL" id="KV454001">
    <property type="protein sequence ID" value="ODQ49416.1"/>
    <property type="molecule type" value="Genomic_DNA"/>
</dbReference>
<dbReference type="SMART" id="SM00184">
    <property type="entry name" value="RING"/>
    <property type="match status" value="1"/>
</dbReference>
<dbReference type="Gene3D" id="2.20.28.10">
    <property type="match status" value="1"/>
</dbReference>
<evidence type="ECO:0000256" key="1">
    <source>
        <dbReference type="ARBA" id="ARBA00022723"/>
    </source>
</evidence>
<dbReference type="PROSITE" id="PS51266">
    <property type="entry name" value="ZF_CHY"/>
    <property type="match status" value="1"/>
</dbReference>
<evidence type="ECO:0008006" key="11">
    <source>
        <dbReference type="Google" id="ProtNLM"/>
    </source>
</evidence>
<dbReference type="GeneID" id="30177265"/>
<evidence type="ECO:0000256" key="3">
    <source>
        <dbReference type="ARBA" id="ARBA00022833"/>
    </source>
</evidence>
<dbReference type="PANTHER" id="PTHR21319">
    <property type="entry name" value="RING FINGER AND CHY ZINC FINGER DOMAIN-CONTAINING PROTEIN 1"/>
    <property type="match status" value="1"/>
</dbReference>
<evidence type="ECO:0000256" key="4">
    <source>
        <dbReference type="PROSITE-ProRule" id="PRU00601"/>
    </source>
</evidence>
<protein>
    <recommendedName>
        <fullName evidence="11">RING-type domain-containing protein</fullName>
    </recommendedName>
</protein>
<dbReference type="GO" id="GO:0005634">
    <property type="term" value="C:nucleus"/>
    <property type="evidence" value="ECO:0007669"/>
    <property type="project" value="TreeGrafter"/>
</dbReference>
<keyword evidence="10" id="KW-1185">Reference proteome</keyword>
<keyword evidence="2 4" id="KW-0863">Zinc-finger</keyword>
<dbReference type="GO" id="GO:0061630">
    <property type="term" value="F:ubiquitin protein ligase activity"/>
    <property type="evidence" value="ECO:0007669"/>
    <property type="project" value="TreeGrafter"/>
</dbReference>
<dbReference type="RefSeq" id="XP_019020529.1">
    <property type="nucleotide sequence ID" value="XM_019160578.1"/>
</dbReference>
<proteinExistence type="predicted"/>
<dbReference type="Pfam" id="PF05495">
    <property type="entry name" value="zf-CHY"/>
    <property type="match status" value="1"/>
</dbReference>
<dbReference type="CDD" id="cd16464">
    <property type="entry name" value="RING-H2_Pirh2-like"/>
    <property type="match status" value="1"/>
</dbReference>
<feature type="domain" description="CHY-type" evidence="7">
    <location>
        <begin position="272"/>
        <end position="340"/>
    </location>
</feature>
<dbReference type="PROSITE" id="PS51270">
    <property type="entry name" value="ZF_CTCHY"/>
    <property type="match status" value="1"/>
</dbReference>
<dbReference type="GO" id="GO:0016567">
    <property type="term" value="P:protein ubiquitination"/>
    <property type="evidence" value="ECO:0007669"/>
    <property type="project" value="TreeGrafter"/>
</dbReference>
<dbReference type="GO" id="GO:0008270">
    <property type="term" value="F:zinc ion binding"/>
    <property type="evidence" value="ECO:0007669"/>
    <property type="project" value="UniProtKB-KW"/>
</dbReference>
<gene>
    <name evidence="9" type="ORF">PICMEDRAFT_14879</name>
</gene>
<evidence type="ECO:0000256" key="2">
    <source>
        <dbReference type="ARBA" id="ARBA00022771"/>
    </source>
</evidence>
<dbReference type="InterPro" id="IPR037274">
    <property type="entry name" value="Znf_CHY_sf"/>
</dbReference>
<dbReference type="PROSITE" id="PS50089">
    <property type="entry name" value="ZF_RING_2"/>
    <property type="match status" value="1"/>
</dbReference>
<dbReference type="InterPro" id="IPR001841">
    <property type="entry name" value="Znf_RING"/>
</dbReference>
<dbReference type="InterPro" id="IPR013083">
    <property type="entry name" value="Znf_RING/FYVE/PHD"/>
</dbReference>
<feature type="domain" description="RING-type" evidence="6">
    <location>
        <begin position="409"/>
        <end position="451"/>
    </location>
</feature>